<dbReference type="Pfam" id="PF04985">
    <property type="entry name" value="Phage_tube"/>
    <property type="match status" value="1"/>
</dbReference>
<dbReference type="OrthoDB" id="3078668at2"/>
<protein>
    <submittedName>
        <fullName evidence="1">Phage major tail tube protein</fullName>
    </submittedName>
</protein>
<dbReference type="EMBL" id="RCZK01000002">
    <property type="protein sequence ID" value="TPG14375.1"/>
    <property type="molecule type" value="Genomic_DNA"/>
</dbReference>
<dbReference type="AlphaFoldDB" id="A0A502CL40"/>
<dbReference type="RefSeq" id="WP_140867733.1">
    <property type="nucleotide sequence ID" value="NZ_RCZK01000002.1"/>
</dbReference>
<gene>
    <name evidence="1" type="ORF">EAH84_03440</name>
</gene>
<reference evidence="1 2" key="1">
    <citation type="journal article" date="2019" name="Environ. Microbiol.">
        <title>Species interactions and distinct microbial communities in high Arctic permafrost affected cryosols are associated with the CH4 and CO2 gas fluxes.</title>
        <authorList>
            <person name="Altshuler I."/>
            <person name="Hamel J."/>
            <person name="Turney S."/>
            <person name="Magnuson E."/>
            <person name="Levesque R."/>
            <person name="Greer C."/>
            <person name="Whyte L.G."/>
        </authorList>
    </citation>
    <scope>NUCLEOTIDE SEQUENCE [LARGE SCALE GENOMIC DNA]</scope>
    <source>
        <strain evidence="1 2">S5.1</strain>
    </source>
</reference>
<dbReference type="NCBIfam" id="TIGR01611">
    <property type="entry name" value="tail_tube"/>
    <property type="match status" value="1"/>
</dbReference>
<comment type="caution">
    <text evidence="1">The sequence shown here is derived from an EMBL/GenBank/DDBJ whole genome shotgun (WGS) entry which is preliminary data.</text>
</comment>
<dbReference type="InterPro" id="IPR006498">
    <property type="entry name" value="Tail_tube"/>
</dbReference>
<keyword evidence="2" id="KW-1185">Reference proteome</keyword>
<evidence type="ECO:0000313" key="2">
    <source>
        <dbReference type="Proteomes" id="UP000318413"/>
    </source>
</evidence>
<sequence>MAFRRALKDMMVRNSGLAYVGEALAVTPPKLARKFEGARPAGLDREVDIDMGGEKLEMEATYAAPMRDILRQYGMTEAAGVQLNYVGTYVNDETGAMDTVEITVRGRHQEIDFGESKPGEMGEFKVKSSLVYYKLEMNGVTEIEIDVLNMTEIVGGVDRLAARRAAIGI</sequence>
<dbReference type="Proteomes" id="UP000318413">
    <property type="component" value="Unassembled WGS sequence"/>
</dbReference>
<organism evidence="1 2">
    <name type="scientific">Sphingomonas oligophenolica</name>
    <dbReference type="NCBI Taxonomy" id="301154"/>
    <lineage>
        <taxon>Bacteria</taxon>
        <taxon>Pseudomonadati</taxon>
        <taxon>Pseudomonadota</taxon>
        <taxon>Alphaproteobacteria</taxon>
        <taxon>Sphingomonadales</taxon>
        <taxon>Sphingomonadaceae</taxon>
        <taxon>Sphingomonas</taxon>
    </lineage>
</organism>
<proteinExistence type="predicted"/>
<name>A0A502CL40_9SPHN</name>
<accession>A0A502CL40</accession>
<evidence type="ECO:0000313" key="1">
    <source>
        <dbReference type="EMBL" id="TPG14375.1"/>
    </source>
</evidence>